<dbReference type="SUPFAM" id="SSF52540">
    <property type="entry name" value="P-loop containing nucleoside triphosphate hydrolases"/>
    <property type="match status" value="1"/>
</dbReference>
<dbReference type="PROSITE" id="PS00622">
    <property type="entry name" value="HTH_LUXR_1"/>
    <property type="match status" value="1"/>
</dbReference>
<dbReference type="InterPro" id="IPR027417">
    <property type="entry name" value="P-loop_NTPase"/>
</dbReference>
<keyword evidence="3" id="KW-0804">Transcription</keyword>
<dbReference type="GO" id="GO:0006355">
    <property type="term" value="P:regulation of DNA-templated transcription"/>
    <property type="evidence" value="ECO:0007669"/>
    <property type="project" value="InterPro"/>
</dbReference>
<protein>
    <submittedName>
        <fullName evidence="5">Regulatory LuxR family protein</fullName>
    </submittedName>
</protein>
<evidence type="ECO:0000259" key="4">
    <source>
        <dbReference type="PROSITE" id="PS50043"/>
    </source>
</evidence>
<dbReference type="InterPro" id="IPR036388">
    <property type="entry name" value="WH-like_DNA-bd_sf"/>
</dbReference>
<organism evidence="5 6">
    <name type="scientific">Micromonospora pisi</name>
    <dbReference type="NCBI Taxonomy" id="589240"/>
    <lineage>
        <taxon>Bacteria</taxon>
        <taxon>Bacillati</taxon>
        <taxon>Actinomycetota</taxon>
        <taxon>Actinomycetes</taxon>
        <taxon>Micromonosporales</taxon>
        <taxon>Micromonosporaceae</taxon>
        <taxon>Micromonospora</taxon>
    </lineage>
</organism>
<gene>
    <name evidence="5" type="ORF">BDK92_1832</name>
</gene>
<dbReference type="Proteomes" id="UP000277671">
    <property type="component" value="Unassembled WGS sequence"/>
</dbReference>
<dbReference type="SUPFAM" id="SSF46894">
    <property type="entry name" value="C-terminal effector domain of the bipartite response regulators"/>
    <property type="match status" value="1"/>
</dbReference>
<dbReference type="SMART" id="SM00421">
    <property type="entry name" value="HTH_LUXR"/>
    <property type="match status" value="1"/>
</dbReference>
<comment type="caution">
    <text evidence="5">The sequence shown here is derived from an EMBL/GenBank/DDBJ whole genome shotgun (WGS) entry which is preliminary data.</text>
</comment>
<evidence type="ECO:0000256" key="2">
    <source>
        <dbReference type="ARBA" id="ARBA00023125"/>
    </source>
</evidence>
<keyword evidence="1" id="KW-0805">Transcription regulation</keyword>
<keyword evidence="2" id="KW-0238">DNA-binding</keyword>
<dbReference type="InterPro" id="IPR000792">
    <property type="entry name" value="Tscrpt_reg_LuxR_C"/>
</dbReference>
<dbReference type="PANTHER" id="PTHR44688">
    <property type="entry name" value="DNA-BINDING TRANSCRIPTIONAL ACTIVATOR DEVR_DOSR"/>
    <property type="match status" value="1"/>
</dbReference>
<keyword evidence="6" id="KW-1185">Reference proteome</keyword>
<dbReference type="AlphaFoldDB" id="A0A495JF99"/>
<feature type="domain" description="HTH luxR-type" evidence="4">
    <location>
        <begin position="774"/>
        <end position="839"/>
    </location>
</feature>
<sequence>MSPHTAIRPELVLDGAGSALLDAVGDAPHAPMTVAVTAPGGYGKSALLHELAGIYRRAGHPVVEGWPAQGPEPDPDAVLLVDDAHLLDPDRLAELRRWLTAGPVRVALAHRPWPRSAALVELTELLSRDRPTLLLPPYTERRTATRLTDLYGQVPDAALVSFVHAQTWGVPRFVERLAAELRPAPVTGDGGEAGYRLPRSAVATFETEITDLPADVRRLLLAVATGLWLPVDLLGALLDQDPDGVDETLAAARATGLLGPDDRLPPIAERAVTTLSPASQRIAVWQRLADLQRARGGPVLPLVRALLTPGVGGECDAATIEAAAEEALAEQPLIAADLFAAAAAAGRPTTGRQAYAAALAGDLDSALRLADRLIGADDPGDRRDGATVAATALAHRGQLGRGAELYRWSDAPSSAAFAAIGAIGTGESDEPSPGSVSPIAGGPPTLLTGAALLTARGVRETLSGPPTAALSTLVQAAALLEPAGRTVLLPDSPAALAALVALHCGELEIGERVLDRAIAANLGGPLMSRRHRLLQAWILMMRGRTAMAAEALRQISGPLEPRDLLFASALEMGIARRDSDLPAVQRAWGQAREALVRHPVDLYSFLPLGEITIAAARLGELNRLDPYLREAYTLLDRLGSPPLWATPLRWNGLHAAIIAELPGTADEHVAALNANVGHSRYSAVMAAAAESWVEVLRGTVDPARVEVAARGLHDAGLGWDGARLAGQAAIRTADRRAMTALLDCARMLQGRPTGAKGSASTAGASTAGVADAITAPTESRLSDREQEVADLVLAGLTYKQIGDRLFISAKTVEHHVARMRQRLNCANRSELLNRLRMLAADRAGNGSVTPPWPKRQVS</sequence>
<evidence type="ECO:0000256" key="3">
    <source>
        <dbReference type="ARBA" id="ARBA00023163"/>
    </source>
</evidence>
<dbReference type="InterPro" id="IPR016032">
    <property type="entry name" value="Sig_transdc_resp-reg_C-effctor"/>
</dbReference>
<accession>A0A495JF99</accession>
<dbReference type="GO" id="GO:0003677">
    <property type="term" value="F:DNA binding"/>
    <property type="evidence" value="ECO:0007669"/>
    <property type="project" value="UniProtKB-KW"/>
</dbReference>
<proteinExistence type="predicted"/>
<dbReference type="CDD" id="cd06170">
    <property type="entry name" value="LuxR_C_like"/>
    <property type="match status" value="1"/>
</dbReference>
<dbReference type="PANTHER" id="PTHR44688:SF16">
    <property type="entry name" value="DNA-BINDING TRANSCRIPTIONAL ACTIVATOR DEVR_DOSR"/>
    <property type="match status" value="1"/>
</dbReference>
<dbReference type="EMBL" id="RBKT01000001">
    <property type="protein sequence ID" value="RKR87553.1"/>
    <property type="molecule type" value="Genomic_DNA"/>
</dbReference>
<dbReference type="RefSeq" id="WP_211349154.1">
    <property type="nucleotide sequence ID" value="NZ_RBKT01000001.1"/>
</dbReference>
<dbReference type="PROSITE" id="PS50043">
    <property type="entry name" value="HTH_LUXR_2"/>
    <property type="match status" value="1"/>
</dbReference>
<dbReference type="Gene3D" id="1.10.10.10">
    <property type="entry name" value="Winged helix-like DNA-binding domain superfamily/Winged helix DNA-binding domain"/>
    <property type="match status" value="1"/>
</dbReference>
<name>A0A495JF99_9ACTN</name>
<dbReference type="Pfam" id="PF00196">
    <property type="entry name" value="GerE"/>
    <property type="match status" value="1"/>
</dbReference>
<evidence type="ECO:0000313" key="5">
    <source>
        <dbReference type="EMBL" id="RKR87553.1"/>
    </source>
</evidence>
<dbReference type="PRINTS" id="PR00038">
    <property type="entry name" value="HTHLUXR"/>
</dbReference>
<reference evidence="5 6" key="1">
    <citation type="submission" date="2018-10" db="EMBL/GenBank/DDBJ databases">
        <title>Sequencing the genomes of 1000 actinobacteria strains.</title>
        <authorList>
            <person name="Klenk H.-P."/>
        </authorList>
    </citation>
    <scope>NUCLEOTIDE SEQUENCE [LARGE SCALE GENOMIC DNA]</scope>
    <source>
        <strain evidence="5 6">DSM 45175</strain>
    </source>
</reference>
<evidence type="ECO:0000313" key="6">
    <source>
        <dbReference type="Proteomes" id="UP000277671"/>
    </source>
</evidence>
<evidence type="ECO:0000256" key="1">
    <source>
        <dbReference type="ARBA" id="ARBA00023015"/>
    </source>
</evidence>